<reference evidence="1 2" key="1">
    <citation type="submission" date="2020-01" db="EMBL/GenBank/DDBJ databases">
        <authorList>
            <person name="Liu G."/>
            <person name="Liu B."/>
        </authorList>
    </citation>
    <scope>NUCLEOTIDE SEQUENCE [LARGE SCALE GENOMIC DNA]</scope>
    <source>
        <strain evidence="1 2">FJAT-51161</strain>
    </source>
</reference>
<gene>
    <name evidence="1" type="ORF">FJQ98_24340</name>
</gene>
<sequence length="218" mass="25204">MQKKFKLKDGLSIAIQNQPQDLILEGISHSGDAPYDRIIVFVFHIDEMVTFLQNALKSNNLVEQGYLFFVYPKKDNKKYEQFIHRDEIFPAIQVDEEKYIVGSDYKFASLMSLDETFSIVSIKRDGKGRGKKKTASSQCVSDYEGMVPQLRDSLAENPDDLTLYDGLTPGYQKDWARYIYSAKKEETQIARLEEMREIIRLGYKTKELYRKAKAEGQA</sequence>
<dbReference type="RefSeq" id="WP_053593910.1">
    <property type="nucleotide sequence ID" value="NZ_CP067341.1"/>
</dbReference>
<name>A0ABX7AQT2_9BACI</name>
<dbReference type="Proteomes" id="UP000596049">
    <property type="component" value="Chromosome"/>
</dbReference>
<dbReference type="EMBL" id="CP067341">
    <property type="protein sequence ID" value="QQP12189.1"/>
    <property type="molecule type" value="Genomic_DNA"/>
</dbReference>
<dbReference type="Pfam" id="PF13376">
    <property type="entry name" value="OmdA"/>
    <property type="match status" value="1"/>
</dbReference>
<evidence type="ECO:0000313" key="2">
    <source>
        <dbReference type="Proteomes" id="UP000596049"/>
    </source>
</evidence>
<proteinExistence type="predicted"/>
<accession>A0ABX7AQT2</accession>
<evidence type="ECO:0000313" key="1">
    <source>
        <dbReference type="EMBL" id="QQP12189.1"/>
    </source>
</evidence>
<organism evidence="1 2">
    <name type="scientific">Lysinibacillus agricola</name>
    <dbReference type="NCBI Taxonomy" id="2590012"/>
    <lineage>
        <taxon>Bacteria</taxon>
        <taxon>Bacillati</taxon>
        <taxon>Bacillota</taxon>
        <taxon>Bacilli</taxon>
        <taxon>Bacillales</taxon>
        <taxon>Bacillaceae</taxon>
        <taxon>Lysinibacillus</taxon>
    </lineage>
</organism>
<keyword evidence="2" id="KW-1185">Reference proteome</keyword>
<protein>
    <submittedName>
        <fullName evidence="1">YdeI/OmpD-associated family protein</fullName>
    </submittedName>
</protein>